<dbReference type="Proteomes" id="UP000272706">
    <property type="component" value="Unassembled WGS sequence"/>
</dbReference>
<evidence type="ECO:0000313" key="7">
    <source>
        <dbReference type="EMBL" id="RJT27774.1"/>
    </source>
</evidence>
<comment type="subcellular location">
    <subcellularLocation>
        <location evidence="1">Membrane</location>
        <topology evidence="1">Multi-pass membrane protein</topology>
    </subcellularLocation>
</comment>
<feature type="transmembrane region" description="Helical" evidence="6">
    <location>
        <begin position="6"/>
        <end position="34"/>
    </location>
</feature>
<keyword evidence="3 6" id="KW-0812">Transmembrane</keyword>
<dbReference type="GO" id="GO:0016020">
    <property type="term" value="C:membrane"/>
    <property type="evidence" value="ECO:0007669"/>
    <property type="project" value="UniProtKB-SubCell"/>
</dbReference>
<reference evidence="7 8" key="1">
    <citation type="submission" date="2018-09" db="EMBL/GenBank/DDBJ databases">
        <title>Mesorhizobium carmichaelinearum sp. nov. isolated from Carmichaelinea spp. root nodules in New Zealand.</title>
        <authorList>
            <person name="De Meyer S.E."/>
        </authorList>
    </citation>
    <scope>NUCLEOTIDE SEQUENCE [LARGE SCALE GENOMIC DNA]</scope>
    <source>
        <strain evidence="7 8">ICMP19557</strain>
    </source>
</reference>
<evidence type="ECO:0000256" key="3">
    <source>
        <dbReference type="ARBA" id="ARBA00022692"/>
    </source>
</evidence>
<evidence type="ECO:0000256" key="6">
    <source>
        <dbReference type="SAM" id="Phobius"/>
    </source>
</evidence>
<dbReference type="PANTHER" id="PTHR30238">
    <property type="entry name" value="MEMBRANE BOUND PREDICTED REDOX MODULATOR"/>
    <property type="match status" value="1"/>
</dbReference>
<keyword evidence="4 6" id="KW-1133">Transmembrane helix</keyword>
<dbReference type="Pfam" id="PF03741">
    <property type="entry name" value="TerC"/>
    <property type="match status" value="1"/>
</dbReference>
<feature type="transmembrane region" description="Helical" evidence="6">
    <location>
        <begin position="184"/>
        <end position="204"/>
    </location>
</feature>
<proteinExistence type="inferred from homology"/>
<dbReference type="AlphaFoldDB" id="A0A3A5K6B4"/>
<feature type="transmembrane region" description="Helical" evidence="6">
    <location>
        <begin position="151"/>
        <end position="172"/>
    </location>
</feature>
<evidence type="ECO:0000256" key="5">
    <source>
        <dbReference type="ARBA" id="ARBA00023136"/>
    </source>
</evidence>
<accession>A0A3A5K6B4</accession>
<feature type="transmembrane region" description="Helical" evidence="6">
    <location>
        <begin position="120"/>
        <end position="145"/>
    </location>
</feature>
<comment type="caution">
    <text evidence="7">The sequence shown here is derived from an EMBL/GenBank/DDBJ whole genome shotgun (WGS) entry which is preliminary data.</text>
</comment>
<dbReference type="OrthoDB" id="9805314at2"/>
<name>A0A3A5K6B4_9HYPH</name>
<dbReference type="InterPro" id="IPR005496">
    <property type="entry name" value="Integral_membrane_TerC"/>
</dbReference>
<gene>
    <name evidence="7" type="ORF">D3227_35685</name>
</gene>
<sequence length="269" mass="28645">MITDPQVWLSLLTLTALEIVLSVDNLVVISVLVGKLAPELQPKARFLGMALALVPRLVLLLFIGWIIGLTEPLFEVSGHSFSGKDMILAGGGLFLIYKATQEIHASLEGEEGHIGATVRAGFVAVVSQIALINLVFSIDSIVTAVGMANEIWVMAVAVVASMVVLIAAAGPVGKFVDRHPTVKMLALGFLIMIGMTLVADAFGVHIPKGYVYSAMIFSVAVEGVNMLHRRKARPVHLHNQYGPEVAIAANDGYARSAPVSQTSRQAKEA</sequence>
<dbReference type="RefSeq" id="WP_120018808.1">
    <property type="nucleotide sequence ID" value="NZ_QZWZ01000059.1"/>
</dbReference>
<comment type="similarity">
    <text evidence="2">Belongs to the TerC family.</text>
</comment>
<evidence type="ECO:0000313" key="8">
    <source>
        <dbReference type="Proteomes" id="UP000272706"/>
    </source>
</evidence>
<protein>
    <submittedName>
        <fullName evidence="7">TerC family protein</fullName>
    </submittedName>
</protein>
<evidence type="ECO:0000256" key="1">
    <source>
        <dbReference type="ARBA" id="ARBA00004141"/>
    </source>
</evidence>
<keyword evidence="5 6" id="KW-0472">Membrane</keyword>
<dbReference type="PANTHER" id="PTHR30238:SF4">
    <property type="entry name" value="SLL1022 PROTEIN"/>
    <property type="match status" value="1"/>
</dbReference>
<feature type="transmembrane region" description="Helical" evidence="6">
    <location>
        <begin position="46"/>
        <end position="69"/>
    </location>
</feature>
<evidence type="ECO:0000256" key="4">
    <source>
        <dbReference type="ARBA" id="ARBA00022989"/>
    </source>
</evidence>
<evidence type="ECO:0000256" key="2">
    <source>
        <dbReference type="ARBA" id="ARBA00007511"/>
    </source>
</evidence>
<dbReference type="EMBL" id="QZWZ01000059">
    <property type="protein sequence ID" value="RJT27774.1"/>
    <property type="molecule type" value="Genomic_DNA"/>
</dbReference>
<keyword evidence="8" id="KW-1185">Reference proteome</keyword>
<organism evidence="7 8">
    <name type="scientific">Mesorhizobium waimense</name>
    <dbReference type="NCBI Taxonomy" id="1300307"/>
    <lineage>
        <taxon>Bacteria</taxon>
        <taxon>Pseudomonadati</taxon>
        <taxon>Pseudomonadota</taxon>
        <taxon>Alphaproteobacteria</taxon>
        <taxon>Hyphomicrobiales</taxon>
        <taxon>Phyllobacteriaceae</taxon>
        <taxon>Mesorhizobium</taxon>
    </lineage>
</organism>